<dbReference type="EMBL" id="JACSPY010000002">
    <property type="protein sequence ID" value="MBD8019689.1"/>
    <property type="molecule type" value="Genomic_DNA"/>
</dbReference>
<comment type="caution">
    <text evidence="7">The sequence shown here is derived from an EMBL/GenBank/DDBJ whole genome shotgun (WGS) entry which is preliminary data.</text>
</comment>
<keyword evidence="8" id="KW-1185">Reference proteome</keyword>
<feature type="transmembrane region" description="Helical" evidence="6">
    <location>
        <begin position="442"/>
        <end position="464"/>
    </location>
</feature>
<dbReference type="InterPro" id="IPR018385">
    <property type="entry name" value="C4_dicarb_anaerob_car-like"/>
</dbReference>
<evidence type="ECO:0000256" key="1">
    <source>
        <dbReference type="ARBA" id="ARBA00004651"/>
    </source>
</evidence>
<evidence type="ECO:0000313" key="7">
    <source>
        <dbReference type="EMBL" id="MBD8019689.1"/>
    </source>
</evidence>
<evidence type="ECO:0000256" key="2">
    <source>
        <dbReference type="ARBA" id="ARBA00022475"/>
    </source>
</evidence>
<organism evidence="7 8">
    <name type="scientific">Brevibacterium gallinarum</name>
    <dbReference type="NCBI Taxonomy" id="2762220"/>
    <lineage>
        <taxon>Bacteria</taxon>
        <taxon>Bacillati</taxon>
        <taxon>Actinomycetota</taxon>
        <taxon>Actinomycetes</taxon>
        <taxon>Micrococcales</taxon>
        <taxon>Brevibacteriaceae</taxon>
        <taxon>Brevibacterium</taxon>
    </lineage>
</organism>
<feature type="transmembrane region" description="Helical" evidence="6">
    <location>
        <begin position="213"/>
        <end position="233"/>
    </location>
</feature>
<dbReference type="RefSeq" id="WP_191725261.1">
    <property type="nucleotide sequence ID" value="NZ_JACSPY010000002.1"/>
</dbReference>
<proteinExistence type="predicted"/>
<feature type="transmembrane region" description="Helical" evidence="6">
    <location>
        <begin position="288"/>
        <end position="307"/>
    </location>
</feature>
<feature type="transmembrane region" description="Helical" evidence="6">
    <location>
        <begin position="94"/>
        <end position="111"/>
    </location>
</feature>
<feature type="transmembrane region" description="Helical" evidence="6">
    <location>
        <begin position="173"/>
        <end position="193"/>
    </location>
</feature>
<feature type="transmembrane region" description="Helical" evidence="6">
    <location>
        <begin position="405"/>
        <end position="430"/>
    </location>
</feature>
<dbReference type="Pfam" id="PF03606">
    <property type="entry name" value="DcuC"/>
    <property type="match status" value="1"/>
</dbReference>
<dbReference type="InterPro" id="IPR051679">
    <property type="entry name" value="DASS-Related_Transporters"/>
</dbReference>
<reference evidence="7 8" key="1">
    <citation type="submission" date="2020-08" db="EMBL/GenBank/DDBJ databases">
        <title>A Genomic Blueprint of the Chicken Gut Microbiome.</title>
        <authorList>
            <person name="Gilroy R."/>
            <person name="Ravi A."/>
            <person name="Getino M."/>
            <person name="Pursley I."/>
            <person name="Horton D.L."/>
            <person name="Alikhan N.-F."/>
            <person name="Baker D."/>
            <person name="Gharbi K."/>
            <person name="Hall N."/>
            <person name="Watson M."/>
            <person name="Adriaenssens E.M."/>
            <person name="Foster-Nyarko E."/>
            <person name="Jarju S."/>
            <person name="Secka A."/>
            <person name="Antonio M."/>
            <person name="Oren A."/>
            <person name="Chaudhuri R."/>
            <person name="La Ragione R.M."/>
            <person name="Hildebrand F."/>
            <person name="Pallen M.J."/>
        </authorList>
    </citation>
    <scope>NUCLEOTIDE SEQUENCE [LARGE SCALE GENOMIC DNA]</scope>
    <source>
        <strain evidence="7 8">Re57</strain>
    </source>
</reference>
<gene>
    <name evidence="7" type="ORF">H9634_02695</name>
</gene>
<evidence type="ECO:0000256" key="4">
    <source>
        <dbReference type="ARBA" id="ARBA00022989"/>
    </source>
</evidence>
<keyword evidence="3 6" id="KW-0812">Transmembrane</keyword>
<comment type="subcellular location">
    <subcellularLocation>
        <location evidence="1">Cell membrane</location>
        <topology evidence="1">Multi-pass membrane protein</topology>
    </subcellularLocation>
</comment>
<accession>A0ABR8WRQ0</accession>
<feature type="transmembrane region" description="Helical" evidence="6">
    <location>
        <begin position="131"/>
        <end position="152"/>
    </location>
</feature>
<keyword evidence="5 6" id="KW-0472">Membrane</keyword>
<dbReference type="Proteomes" id="UP000651517">
    <property type="component" value="Unassembled WGS sequence"/>
</dbReference>
<evidence type="ECO:0000313" key="8">
    <source>
        <dbReference type="Proteomes" id="UP000651517"/>
    </source>
</evidence>
<keyword evidence="2" id="KW-1003">Cell membrane</keyword>
<sequence length="466" mass="49317">MAETIEKTQTTRKPLNPAVVMTIIVAIAGFLTYVLPAGRFARDGDLVVPGSYEQVPKSFGFWDIFTGTGSETAAAPVSLVQLLAAIPEGIVEQADLIFMVLFIGGMFGVLQRSGAIEAGLERALSLTRGNIMLLAPVLMIVFSFGSTFLGMAKEYLLVIPMVVAMTDRLGISRVAGLAIVAIPVKVGYLASITNPYALSVAQPLVGVPIFSGMWLRVVTYIVMMAIGIAFVLWKIRRERAGQPPADYEFDVTPLSQRHTLILITLAAGIAFMVFGSQHWDWSTTHLSAYYLFLAIVFAAEAKLGPSLMAESFVTGMKKVMIAAVLIGMATAVALVLKQGQVLDSIVAGMVATIGQHGPYVSAYGMLISQLGLDLAIPSTSGQAAVSMPILGPVGQLAGVSSQATVFAFLMGNGLTNIITPTSSGLLIFLATAEVGWVRWAKFVWPLVAILIVVAAALLSIAVAVGY</sequence>
<feature type="transmembrane region" description="Helical" evidence="6">
    <location>
        <begin position="15"/>
        <end position="35"/>
    </location>
</feature>
<dbReference type="PANTHER" id="PTHR43652:SF2">
    <property type="entry name" value="BASIC AMINO ACID ANTIPORTER YFCC-RELATED"/>
    <property type="match status" value="1"/>
</dbReference>
<evidence type="ECO:0000256" key="3">
    <source>
        <dbReference type="ARBA" id="ARBA00022692"/>
    </source>
</evidence>
<dbReference type="PANTHER" id="PTHR43652">
    <property type="entry name" value="BASIC AMINO ACID ANTIPORTER YFCC-RELATED"/>
    <property type="match status" value="1"/>
</dbReference>
<protein>
    <submittedName>
        <fullName evidence="7">YfcC family protein</fullName>
    </submittedName>
</protein>
<name>A0ABR8WRQ0_9MICO</name>
<feature type="transmembrane region" description="Helical" evidence="6">
    <location>
        <begin position="319"/>
        <end position="336"/>
    </location>
</feature>
<evidence type="ECO:0000256" key="6">
    <source>
        <dbReference type="SAM" id="Phobius"/>
    </source>
</evidence>
<keyword evidence="4 6" id="KW-1133">Transmembrane helix</keyword>
<evidence type="ECO:0000256" key="5">
    <source>
        <dbReference type="ARBA" id="ARBA00023136"/>
    </source>
</evidence>
<feature type="transmembrane region" description="Helical" evidence="6">
    <location>
        <begin position="259"/>
        <end position="276"/>
    </location>
</feature>